<name>A0A9W6CVF9_9BACT</name>
<reference evidence="2" key="1">
    <citation type="submission" date="2022-12" db="EMBL/GenBank/DDBJ databases">
        <title>Reference genome sequencing for broad-spectrum identification of bacterial and archaeal isolates by mass spectrometry.</title>
        <authorList>
            <person name="Sekiguchi Y."/>
            <person name="Tourlousse D.M."/>
        </authorList>
    </citation>
    <scope>NUCLEOTIDE SEQUENCE</scope>
    <source>
        <strain evidence="2">ASRB1</strain>
    </source>
</reference>
<dbReference type="InterPro" id="IPR009956">
    <property type="entry name" value="Post-segregation_anti-tox_CcdA"/>
</dbReference>
<proteinExistence type="predicted"/>
<dbReference type="EMBL" id="BSDR01000001">
    <property type="protein sequence ID" value="GLI33269.1"/>
    <property type="molecule type" value="Genomic_DNA"/>
</dbReference>
<dbReference type="AlphaFoldDB" id="A0A9W6CVF9"/>
<protein>
    <recommendedName>
        <fullName evidence="4">Acetoacetyl-CoA synthase</fullName>
    </recommendedName>
</protein>
<keyword evidence="1" id="KW-1277">Toxin-antitoxin system</keyword>
<accession>A0A9W6CVF9</accession>
<evidence type="ECO:0008006" key="4">
    <source>
        <dbReference type="Google" id="ProtNLM"/>
    </source>
</evidence>
<gene>
    <name evidence="2" type="ORF">DAMNIGENAA_07020</name>
</gene>
<keyword evidence="3" id="KW-1185">Reference proteome</keyword>
<sequence length="82" mass="9714">MQESLYNAQAPKKSTNLSINSDLLRKAKDHRINLSKALEQRLIEILLEEKRREWREENREAIEAYNRRIEAGGVFSDGLRRF</sequence>
<dbReference type="Pfam" id="PF07362">
    <property type="entry name" value="CcdA"/>
    <property type="match status" value="1"/>
</dbReference>
<dbReference type="RefSeq" id="WP_281792285.1">
    <property type="nucleotide sequence ID" value="NZ_BSDR01000001.1"/>
</dbReference>
<evidence type="ECO:0000313" key="2">
    <source>
        <dbReference type="EMBL" id="GLI33269.1"/>
    </source>
</evidence>
<dbReference type="Proteomes" id="UP001144372">
    <property type="component" value="Unassembled WGS sequence"/>
</dbReference>
<evidence type="ECO:0000313" key="3">
    <source>
        <dbReference type="Proteomes" id="UP001144372"/>
    </source>
</evidence>
<organism evidence="2 3">
    <name type="scientific">Desulforhabdus amnigena</name>
    <dbReference type="NCBI Taxonomy" id="40218"/>
    <lineage>
        <taxon>Bacteria</taxon>
        <taxon>Pseudomonadati</taxon>
        <taxon>Thermodesulfobacteriota</taxon>
        <taxon>Syntrophobacteria</taxon>
        <taxon>Syntrophobacterales</taxon>
        <taxon>Syntrophobacteraceae</taxon>
        <taxon>Desulforhabdus</taxon>
    </lineage>
</organism>
<evidence type="ECO:0000256" key="1">
    <source>
        <dbReference type="ARBA" id="ARBA00022649"/>
    </source>
</evidence>
<comment type="caution">
    <text evidence="2">The sequence shown here is derived from an EMBL/GenBank/DDBJ whole genome shotgun (WGS) entry which is preliminary data.</text>
</comment>